<evidence type="ECO:0000256" key="1">
    <source>
        <dbReference type="ARBA" id="ARBA00007381"/>
    </source>
</evidence>
<evidence type="ECO:0000256" key="7">
    <source>
        <dbReference type="SAM" id="Coils"/>
    </source>
</evidence>
<accession>A0ABT9HE65</accession>
<keyword evidence="3 5" id="KW-0067">ATP-binding</keyword>
<dbReference type="InterPro" id="IPR029048">
    <property type="entry name" value="HSP70_C_sf"/>
</dbReference>
<evidence type="ECO:0000313" key="8">
    <source>
        <dbReference type="EMBL" id="MDP4544054.1"/>
    </source>
</evidence>
<keyword evidence="9" id="KW-1185">Reference proteome</keyword>
<keyword evidence="7" id="KW-0175">Coiled coil</keyword>
<dbReference type="SUPFAM" id="SSF100920">
    <property type="entry name" value="Heat shock protein 70kD (HSP70), peptide-binding domain"/>
    <property type="match status" value="1"/>
</dbReference>
<keyword evidence="2 5" id="KW-0547">Nucleotide-binding</keyword>
<dbReference type="PROSITE" id="PS00297">
    <property type="entry name" value="HSP70_1"/>
    <property type="match status" value="1"/>
</dbReference>
<dbReference type="PROSITE" id="PS01036">
    <property type="entry name" value="HSP70_3"/>
    <property type="match status" value="1"/>
</dbReference>
<dbReference type="InterPro" id="IPR010236">
    <property type="entry name" value="ISC_FeS_clus_asmbl_HscA"/>
</dbReference>
<dbReference type="InterPro" id="IPR018181">
    <property type="entry name" value="Heat_shock_70_CS"/>
</dbReference>
<dbReference type="InterPro" id="IPR043129">
    <property type="entry name" value="ATPase_NBD"/>
</dbReference>
<dbReference type="SUPFAM" id="SSF53067">
    <property type="entry name" value="Actin-like ATPase domain"/>
    <property type="match status" value="2"/>
</dbReference>
<dbReference type="RefSeq" id="WP_068404488.1">
    <property type="nucleotide sequence ID" value="NZ_CAJGYS010000001.1"/>
</dbReference>
<dbReference type="Proteomes" id="UP001228171">
    <property type="component" value="Unassembled WGS sequence"/>
</dbReference>
<dbReference type="SUPFAM" id="SSF100934">
    <property type="entry name" value="Heat shock protein 70kD (HSP70), C-terminal subdomain"/>
    <property type="match status" value="1"/>
</dbReference>
<dbReference type="PRINTS" id="PR00301">
    <property type="entry name" value="HEATSHOCK70"/>
</dbReference>
<dbReference type="InterPro" id="IPR029047">
    <property type="entry name" value="HSP70_peptide-bd_sf"/>
</dbReference>
<comment type="similarity">
    <text evidence="1 5 6">Belongs to the heat shock protein 70 family.</text>
</comment>
<dbReference type="EMBL" id="JAVAJI010000003">
    <property type="protein sequence ID" value="MDP4544054.1"/>
    <property type="molecule type" value="Genomic_DNA"/>
</dbReference>
<gene>
    <name evidence="5 8" type="primary">hscA</name>
    <name evidence="8" type="ORF">Q8P09_03040</name>
</gene>
<dbReference type="Gene3D" id="1.20.1270.10">
    <property type="match status" value="1"/>
</dbReference>
<protein>
    <recommendedName>
        <fullName evidence="5">Chaperone protein HscA homolog</fullName>
    </recommendedName>
</protein>
<comment type="caution">
    <text evidence="8">The sequence shown here is derived from an EMBL/GenBank/DDBJ whole genome shotgun (WGS) entry which is preliminary data.</text>
</comment>
<dbReference type="NCBIfam" id="NF003520">
    <property type="entry name" value="PRK05183.1"/>
    <property type="match status" value="1"/>
</dbReference>
<dbReference type="InterPro" id="IPR013126">
    <property type="entry name" value="Hsp_70_fam"/>
</dbReference>
<name>A0ABT9HE65_9GAMM</name>
<dbReference type="Gene3D" id="3.90.640.10">
    <property type="entry name" value="Actin, Chain A, domain 4"/>
    <property type="match status" value="1"/>
</dbReference>
<evidence type="ECO:0000313" key="9">
    <source>
        <dbReference type="Proteomes" id="UP001228171"/>
    </source>
</evidence>
<feature type="coiled-coil region" evidence="7">
    <location>
        <begin position="528"/>
        <end position="555"/>
    </location>
</feature>
<dbReference type="HAMAP" id="MF_00679">
    <property type="entry name" value="HscA"/>
    <property type="match status" value="1"/>
</dbReference>
<evidence type="ECO:0000256" key="6">
    <source>
        <dbReference type="RuleBase" id="RU003322"/>
    </source>
</evidence>
<keyword evidence="8" id="KW-0378">Hydrolase</keyword>
<dbReference type="Gene3D" id="3.30.420.40">
    <property type="match status" value="2"/>
</dbReference>
<dbReference type="GO" id="GO:0016787">
    <property type="term" value="F:hydrolase activity"/>
    <property type="evidence" value="ECO:0007669"/>
    <property type="project" value="UniProtKB-KW"/>
</dbReference>
<evidence type="ECO:0000256" key="2">
    <source>
        <dbReference type="ARBA" id="ARBA00022741"/>
    </source>
</evidence>
<reference evidence="8 9" key="1">
    <citation type="submission" date="2023-08" db="EMBL/GenBank/DDBJ databases">
        <authorList>
            <person name="Kumar R."/>
        </authorList>
    </citation>
    <scope>NUCLEOTIDE SEQUENCE [LARGE SCALE GENOMIC DNA]</scope>
    <source>
        <strain evidence="8 9">LUR13</strain>
    </source>
</reference>
<organism evidence="8 9">
    <name type="scientific">Psychrobacter faecalis</name>
    <dbReference type="NCBI Taxonomy" id="180588"/>
    <lineage>
        <taxon>Bacteria</taxon>
        <taxon>Pseudomonadati</taxon>
        <taxon>Pseudomonadota</taxon>
        <taxon>Gammaproteobacteria</taxon>
        <taxon>Moraxellales</taxon>
        <taxon>Moraxellaceae</taxon>
        <taxon>Psychrobacter</taxon>
    </lineage>
</organism>
<dbReference type="Gene3D" id="2.60.34.10">
    <property type="entry name" value="Substrate Binding Domain Of DNAk, Chain A, domain 1"/>
    <property type="match status" value="1"/>
</dbReference>
<dbReference type="PANTHER" id="PTHR19375">
    <property type="entry name" value="HEAT SHOCK PROTEIN 70KDA"/>
    <property type="match status" value="1"/>
</dbReference>
<keyword evidence="4 5" id="KW-0143">Chaperone</keyword>
<dbReference type="PROSITE" id="PS00329">
    <property type="entry name" value="HSP70_2"/>
    <property type="match status" value="1"/>
</dbReference>
<comment type="function">
    <text evidence="5">Chaperone involved in the maturation of iron-sulfur cluster-containing proteins. Has a low intrinsic ATPase activity which is markedly stimulated by HscB.</text>
</comment>
<proteinExistence type="inferred from homology"/>
<evidence type="ECO:0000256" key="4">
    <source>
        <dbReference type="ARBA" id="ARBA00023186"/>
    </source>
</evidence>
<dbReference type="Pfam" id="PF00012">
    <property type="entry name" value="HSP70"/>
    <property type="match status" value="1"/>
</dbReference>
<evidence type="ECO:0000256" key="3">
    <source>
        <dbReference type="ARBA" id="ARBA00022840"/>
    </source>
</evidence>
<evidence type="ECO:0000256" key="5">
    <source>
        <dbReference type="HAMAP-Rule" id="MF_00679"/>
    </source>
</evidence>
<dbReference type="NCBIfam" id="TIGR01991">
    <property type="entry name" value="HscA"/>
    <property type="match status" value="1"/>
</dbReference>
<sequence length="625" mass="67426">MSLLQIAEPNQSAQPHQHRFGLGIDLGTTRSLVAVVRSGKAQVLQADTTTDTLLPSVVYYPSAGKPLVGYDALAHLVDDPKNTIVSAKRFMGRSQADIKFSHPYELSGSKDAMPAFVTAQGEVSPVEVSARILAALEQRAASALPDDSIQGAVITVPAYFDEAQRQATKDAAQAAGINVLRLLNEPTAAAVAYGLDQPTDDNSENYYLIYDLGGGTFDVSILKLSDGVFEVLATGGNSALGGDDIDRLLTNWLIKQLNIDPKDVSLHDKSILAQQAKSYKQALTDAEQVDIDIVVNERSFQGVLRRDDLITIAEPVSRRTLSVCEQVLRDAKLSAADLDEVILVGGSTRMPAVQQVVADFFAKEPLCRLNPDEVVALGAAQTAHQLVNGDSDNGLLLLDVTPLSLGLETMGGLVEVLIPRNTPIPVKKRQVFTTYQDGQTGMVIHVVQGERETVDNCRSLGRFELYGIPPMKAGFARIEVTFSIDANGQLTVSAQETTTKTESKIEIVPSYGLSDEQKEQLLIAGFKYAEEDKNARSLIETKVEAERELLALQSALSEFAALISPEEQQSLTESMQALQTALSTDDLTVIESAQGKLKPHSDAFAARIMNQSVKASMSGTSAQDW</sequence>